<dbReference type="RefSeq" id="WP_141924113.1">
    <property type="nucleotide sequence ID" value="NZ_VFQC01000001.1"/>
</dbReference>
<comment type="caution">
    <text evidence="3">The sequence shown here is derived from an EMBL/GenBank/DDBJ whole genome shotgun (WGS) entry which is preliminary data.</text>
</comment>
<dbReference type="AlphaFoldDB" id="A0A543NLH2"/>
<evidence type="ECO:0000313" key="4">
    <source>
        <dbReference type="Proteomes" id="UP000317422"/>
    </source>
</evidence>
<sequence length="323" mass="33522">MRVRMPADVERDDTILANLTARQLVIIGVPALGIWAGTSTLRDVVPLPVLAAIAVPLLGGCVAAALVKRDGLSLDRFAVAAMRFLRSPKRRSCRTRAASETVPSWISATTPPLPAPLDLPLRAIADDGTLDLGEEGTAILLSCSTVNFGLRTEQEQDALVAGFAGFVNSLADSGGVQILIRAESLHLDPIVAGLEHAAPTLPHPALEQAAREHAAFVADLAESRDLLYRQVLLVLREPDRAGRHGAATVKRRAEDAARALAGAGSRAVVLDGPAVAAVLSSAAHPTTRVPAQQGLASPEAVITSPPAGEEENSAGQAPHTTGG</sequence>
<dbReference type="InterPro" id="IPR024414">
    <property type="entry name" value="Uncharacterised_PrgI"/>
</dbReference>
<dbReference type="OrthoDB" id="3354527at2"/>
<feature type="region of interest" description="Disordered" evidence="1">
    <location>
        <begin position="284"/>
        <end position="323"/>
    </location>
</feature>
<accession>A0A543NLH2</accession>
<gene>
    <name evidence="3" type="ORF">FHX37_2624</name>
</gene>
<organism evidence="3 4">
    <name type="scientific">Haloactinospora alba</name>
    <dbReference type="NCBI Taxonomy" id="405555"/>
    <lineage>
        <taxon>Bacteria</taxon>
        <taxon>Bacillati</taxon>
        <taxon>Actinomycetota</taxon>
        <taxon>Actinomycetes</taxon>
        <taxon>Streptosporangiales</taxon>
        <taxon>Nocardiopsidaceae</taxon>
        <taxon>Haloactinospora</taxon>
    </lineage>
</organism>
<feature type="compositionally biased region" description="Polar residues" evidence="1">
    <location>
        <begin position="313"/>
        <end position="323"/>
    </location>
</feature>
<feature type="transmembrane region" description="Helical" evidence="2">
    <location>
        <begin position="21"/>
        <end position="38"/>
    </location>
</feature>
<keyword evidence="2" id="KW-0472">Membrane</keyword>
<protein>
    <submittedName>
        <fullName evidence="3">PrgI family protein</fullName>
    </submittedName>
</protein>
<name>A0A543NLH2_9ACTN</name>
<dbReference type="Proteomes" id="UP000317422">
    <property type="component" value="Unassembled WGS sequence"/>
</dbReference>
<dbReference type="EMBL" id="VFQC01000001">
    <property type="protein sequence ID" value="TQN32647.1"/>
    <property type="molecule type" value="Genomic_DNA"/>
</dbReference>
<feature type="transmembrane region" description="Helical" evidence="2">
    <location>
        <begin position="44"/>
        <end position="67"/>
    </location>
</feature>
<evidence type="ECO:0000256" key="1">
    <source>
        <dbReference type="SAM" id="MobiDB-lite"/>
    </source>
</evidence>
<evidence type="ECO:0000256" key="2">
    <source>
        <dbReference type="SAM" id="Phobius"/>
    </source>
</evidence>
<keyword evidence="4" id="KW-1185">Reference proteome</keyword>
<evidence type="ECO:0000313" key="3">
    <source>
        <dbReference type="EMBL" id="TQN32647.1"/>
    </source>
</evidence>
<keyword evidence="2" id="KW-1133">Transmembrane helix</keyword>
<dbReference type="Pfam" id="PF12666">
    <property type="entry name" value="PrgI"/>
    <property type="match status" value="1"/>
</dbReference>
<keyword evidence="2" id="KW-0812">Transmembrane</keyword>
<reference evidence="3 4" key="1">
    <citation type="submission" date="2019-06" db="EMBL/GenBank/DDBJ databases">
        <title>Sequencing the genomes of 1000 actinobacteria strains.</title>
        <authorList>
            <person name="Klenk H.-P."/>
        </authorList>
    </citation>
    <scope>NUCLEOTIDE SEQUENCE [LARGE SCALE GENOMIC DNA]</scope>
    <source>
        <strain evidence="3 4">DSM 45015</strain>
    </source>
</reference>
<proteinExistence type="predicted"/>